<gene>
    <name evidence="2" type="ORF">DX908_02635</name>
</gene>
<protein>
    <submittedName>
        <fullName evidence="2">Uncharacterized protein</fullName>
    </submittedName>
</protein>
<dbReference type="Proteomes" id="UP000264589">
    <property type="component" value="Unassembled WGS sequence"/>
</dbReference>
<comment type="caution">
    <text evidence="2">The sequence shown here is derived from an EMBL/GenBank/DDBJ whole genome shotgun (WGS) entry which is preliminary data.</text>
</comment>
<keyword evidence="3" id="KW-1185">Reference proteome</keyword>
<name>A0A371RFQ7_9PROT</name>
<evidence type="ECO:0000256" key="1">
    <source>
        <dbReference type="SAM" id="Phobius"/>
    </source>
</evidence>
<keyword evidence="1" id="KW-0472">Membrane</keyword>
<sequence length="273" mass="31185">MLKLEYGMAINQFQKHRTSADIISDLFSSADRTIFIHYSCESFYDIVDGRSPRITSIALRFLRSGQTRSFSLHKEAELANLDLQDFSAQIDNLEESMLKKFYDQVEKLEERVWVHWNMRDSNYGFEAIAHRFRVLGGSPVDIPDGQKVDLARVMYDFLGPDYVGHPRFHNLLEFNNMVPRNFLTGAEEAEAFNNGEYVKLHQSTLSKVDAIMDIAAAANEGRLKSQNGYFKTRGLNFSTAAVLIKDHPIFVAISIIAVLLALTLNVLRFFNLF</sequence>
<evidence type="ECO:0000313" key="3">
    <source>
        <dbReference type="Proteomes" id="UP000264589"/>
    </source>
</evidence>
<proteinExistence type="predicted"/>
<organism evidence="2 3">
    <name type="scientific">Parvularcula marina</name>
    <dbReference type="NCBI Taxonomy" id="2292771"/>
    <lineage>
        <taxon>Bacteria</taxon>
        <taxon>Pseudomonadati</taxon>
        <taxon>Pseudomonadota</taxon>
        <taxon>Alphaproteobacteria</taxon>
        <taxon>Parvularculales</taxon>
        <taxon>Parvularculaceae</taxon>
        <taxon>Parvularcula</taxon>
    </lineage>
</organism>
<evidence type="ECO:0000313" key="2">
    <source>
        <dbReference type="EMBL" id="RFB04276.1"/>
    </source>
</evidence>
<dbReference type="InParanoid" id="A0A371RFQ7"/>
<feature type="transmembrane region" description="Helical" evidence="1">
    <location>
        <begin position="249"/>
        <end position="270"/>
    </location>
</feature>
<dbReference type="EMBL" id="QUQO01000001">
    <property type="protein sequence ID" value="RFB04276.1"/>
    <property type="molecule type" value="Genomic_DNA"/>
</dbReference>
<reference evidence="2 3" key="1">
    <citation type="submission" date="2018-08" db="EMBL/GenBank/DDBJ databases">
        <title>Parvularcula sp. SM1705, isolated from surface water of the South Sea China.</title>
        <authorList>
            <person name="Sun L."/>
        </authorList>
    </citation>
    <scope>NUCLEOTIDE SEQUENCE [LARGE SCALE GENOMIC DNA]</scope>
    <source>
        <strain evidence="2 3">SM1705</strain>
    </source>
</reference>
<dbReference type="AlphaFoldDB" id="A0A371RFQ7"/>
<keyword evidence="1" id="KW-0812">Transmembrane</keyword>
<accession>A0A371RFQ7</accession>
<keyword evidence="1" id="KW-1133">Transmembrane helix</keyword>